<dbReference type="Gene3D" id="3.20.20.300">
    <property type="entry name" value="Glycoside hydrolase, family 3, N-terminal domain"/>
    <property type="match status" value="1"/>
</dbReference>
<dbReference type="EC" id="3.2.1.21" evidence="5"/>
<evidence type="ECO:0000313" key="5">
    <source>
        <dbReference type="EMBL" id="CUM89419.1"/>
    </source>
</evidence>
<dbReference type="Gene3D" id="3.40.50.1700">
    <property type="entry name" value="Glycoside hydrolase family 3 C-terminal domain"/>
    <property type="match status" value="1"/>
</dbReference>
<dbReference type="PANTHER" id="PTHR42715:SF10">
    <property type="entry name" value="BETA-GLUCOSIDASE"/>
    <property type="match status" value="1"/>
</dbReference>
<gene>
    <name evidence="5" type="primary">bglB_2</name>
    <name evidence="5" type="ORF">ERS852444_00968</name>
</gene>
<keyword evidence="5" id="KW-0326">Glycosidase</keyword>
<dbReference type="InterPro" id="IPR002772">
    <property type="entry name" value="Glyco_hydro_3_C"/>
</dbReference>
<organism evidence="5 6">
    <name type="scientific">Roseburia inulinivorans</name>
    <dbReference type="NCBI Taxonomy" id="360807"/>
    <lineage>
        <taxon>Bacteria</taxon>
        <taxon>Bacillati</taxon>
        <taxon>Bacillota</taxon>
        <taxon>Clostridia</taxon>
        <taxon>Lachnospirales</taxon>
        <taxon>Lachnospiraceae</taxon>
        <taxon>Roseburia</taxon>
    </lineage>
</organism>
<dbReference type="PANTHER" id="PTHR42715">
    <property type="entry name" value="BETA-GLUCOSIDASE"/>
    <property type="match status" value="1"/>
</dbReference>
<dbReference type="InterPro" id="IPR013783">
    <property type="entry name" value="Ig-like_fold"/>
</dbReference>
<dbReference type="Pfam" id="PF01915">
    <property type="entry name" value="Glyco_hydro_3_C"/>
    <property type="match status" value="1"/>
</dbReference>
<keyword evidence="3" id="KW-0472">Membrane</keyword>
<evidence type="ECO:0000256" key="2">
    <source>
        <dbReference type="ARBA" id="ARBA00022801"/>
    </source>
</evidence>
<sequence length="1017" mass="110144">MIEFIISILVPILGGLGVSEADVTTYVTNCSGYIYAILISILVLIVLLVAAHFIAPKGKRHLVRWGASLAWVLALVTMVNMVCYGPLYTNLSVVLNGGGTVSDEAKAASNEVIKKVGEEGMVLVKNNGLLPLSSDVDSMNVFGWASTNPIYGGTGSGSADTSSVVSILQSLSDAGYKTNESLTKMYTDYRADRPAATILGGDGSFDITLPEPTADYYTDDVMGEAESFSDVAMVVISRGGGEGYDLPTDMNSVIHGTYNVADEVSVNPANYAYTNISYTNNGDYDDFDAGESYLELSNTEEAMLDKVCSEFSKVIVVINANNPMELDWVDNYDSIGAVILAPGTGQTGMAALGEIINGSVNPSGKTVDTYVKDLTQTPYYNNIGAFAYNNVDDLKEAIAASDTAYEGTVSFVDYVEGIYVGYKYYETASDDGVINYEDVVKYPFGYGLSYTTFEQKMNDFSDNGDNVTFNVTVTNTGDVAGKDVVEVYFTPPYTNGGIEKASVNLIDYAKTGEIAPGESETVEFTINKEDMASYDANEIKVAGGGYILEAGEYTVSVRSDSHTVLDQANFTVDSDINYSENARTTDNVAATNQLNDYTAGNVTYLSRADGFANYAEATAAPAEEAYVMDDATRKEVEANSTAYYDSTAYDNAEDTMPTLGSDNGLTLADLTGKAYDDPMWDQLLDQMSFEDMSLLVNLGGWQTAQIDSVGKVATSDCDGPAGVNNFITGTYGTPYPTEVLMAQTWNTDLLYDLGLAMGQEYADVNNYGVYGPAMNTHRSAFAGRNFEYYSEDGVLAGKLAAAQVNAMATKGTYNYIKHFALNDQETNRCAFLLTYSNEQAIREIYLKPFELCIKNFDGTQIAVMSSFNWIGTVPACANEDTLTTILRNEWGFQGMVITDYDGSYGYMITDHCVRTGNDLMLGFSSQASNQLTNTESATLNNALRTSCKNIMYTIANSGYYTNTTDDGGMSNMTKLFVTIDVVTVLLVVLCMALVIVRYRKKHAKAAAEVTPEEKKEE</sequence>
<proteinExistence type="inferred from homology"/>
<dbReference type="InterPro" id="IPR017853">
    <property type="entry name" value="GH"/>
</dbReference>
<keyword evidence="3" id="KW-1133">Transmembrane helix</keyword>
<keyword evidence="2 5" id="KW-0378">Hydrolase</keyword>
<dbReference type="Pfam" id="PF00933">
    <property type="entry name" value="Glyco_hydro_3"/>
    <property type="match status" value="1"/>
</dbReference>
<feature type="domain" description="Fibronectin type III-like" evidence="4">
    <location>
        <begin position="483"/>
        <end position="561"/>
    </location>
</feature>
<dbReference type="GO" id="GO:0005975">
    <property type="term" value="P:carbohydrate metabolic process"/>
    <property type="evidence" value="ECO:0007669"/>
    <property type="project" value="InterPro"/>
</dbReference>
<name>A0A173SIA4_9FIRM</name>
<dbReference type="SUPFAM" id="SSF51445">
    <property type="entry name" value="(Trans)glycosidases"/>
    <property type="match status" value="1"/>
</dbReference>
<dbReference type="InterPro" id="IPR026891">
    <property type="entry name" value="Fn3-like"/>
</dbReference>
<dbReference type="InterPro" id="IPR001764">
    <property type="entry name" value="Glyco_hydro_3_N"/>
</dbReference>
<dbReference type="RefSeq" id="WP_055168318.1">
    <property type="nucleotide sequence ID" value="NZ_CYXX01000005.1"/>
</dbReference>
<evidence type="ECO:0000313" key="6">
    <source>
        <dbReference type="Proteomes" id="UP000095453"/>
    </source>
</evidence>
<feature type="transmembrane region" description="Helical" evidence="3">
    <location>
        <begin position="975"/>
        <end position="996"/>
    </location>
</feature>
<dbReference type="InterPro" id="IPR036881">
    <property type="entry name" value="Glyco_hydro_3_C_sf"/>
</dbReference>
<dbReference type="SMART" id="SM01217">
    <property type="entry name" value="Fn3_like"/>
    <property type="match status" value="1"/>
</dbReference>
<evidence type="ECO:0000256" key="1">
    <source>
        <dbReference type="ARBA" id="ARBA00005336"/>
    </source>
</evidence>
<dbReference type="GO" id="GO:0008422">
    <property type="term" value="F:beta-glucosidase activity"/>
    <property type="evidence" value="ECO:0007669"/>
    <property type="project" value="UniProtKB-EC"/>
</dbReference>
<dbReference type="Proteomes" id="UP000095453">
    <property type="component" value="Unassembled WGS sequence"/>
</dbReference>
<dbReference type="Gene3D" id="2.60.40.10">
    <property type="entry name" value="Immunoglobulins"/>
    <property type="match status" value="1"/>
</dbReference>
<dbReference type="EMBL" id="CYXX01000005">
    <property type="protein sequence ID" value="CUM89419.1"/>
    <property type="molecule type" value="Genomic_DNA"/>
</dbReference>
<dbReference type="PRINTS" id="PR00133">
    <property type="entry name" value="GLHYDRLASE3"/>
</dbReference>
<protein>
    <submittedName>
        <fullName evidence="5">Thermostable beta-glucosidase B</fullName>
        <ecNumber evidence="5">3.2.1.21</ecNumber>
    </submittedName>
</protein>
<evidence type="ECO:0000259" key="4">
    <source>
        <dbReference type="SMART" id="SM01217"/>
    </source>
</evidence>
<reference evidence="5 6" key="1">
    <citation type="submission" date="2015-09" db="EMBL/GenBank/DDBJ databases">
        <authorList>
            <consortium name="Pathogen Informatics"/>
        </authorList>
    </citation>
    <scope>NUCLEOTIDE SEQUENCE [LARGE SCALE GENOMIC DNA]</scope>
    <source>
        <strain evidence="5 6">2789STDY5608887</strain>
    </source>
</reference>
<feature type="transmembrane region" description="Helical" evidence="3">
    <location>
        <begin position="67"/>
        <end position="87"/>
    </location>
</feature>
<evidence type="ECO:0000256" key="3">
    <source>
        <dbReference type="SAM" id="Phobius"/>
    </source>
</evidence>
<comment type="similarity">
    <text evidence="1">Belongs to the glycosyl hydrolase 3 family.</text>
</comment>
<feature type="transmembrane region" description="Helical" evidence="3">
    <location>
        <begin position="31"/>
        <end position="55"/>
    </location>
</feature>
<dbReference type="Pfam" id="PF14310">
    <property type="entry name" value="Fn3-like"/>
    <property type="match status" value="1"/>
</dbReference>
<keyword evidence="3" id="KW-0812">Transmembrane</keyword>
<dbReference type="AlphaFoldDB" id="A0A173SIA4"/>
<accession>A0A173SIA4</accession>
<dbReference type="InterPro" id="IPR050288">
    <property type="entry name" value="Cellulose_deg_GH3"/>
</dbReference>
<dbReference type="InterPro" id="IPR036962">
    <property type="entry name" value="Glyco_hydro_3_N_sf"/>
</dbReference>
<dbReference type="SUPFAM" id="SSF52279">
    <property type="entry name" value="Beta-D-glucan exohydrolase, C-terminal domain"/>
    <property type="match status" value="1"/>
</dbReference>